<sequence length="97" mass="10367">MARLHSLPAIKQADSVPHEHVRLLDVNPYGDSCEVDIPHAVDLSPAVEDDHLEVQSIYIPLPPTLPVGPFPVPSPASSSSDLEKPVNPPKASALHAK</sequence>
<organism evidence="2 3">
    <name type="scientific">Laccaria amethystina LaAM-08-1</name>
    <dbReference type="NCBI Taxonomy" id="1095629"/>
    <lineage>
        <taxon>Eukaryota</taxon>
        <taxon>Fungi</taxon>
        <taxon>Dikarya</taxon>
        <taxon>Basidiomycota</taxon>
        <taxon>Agaricomycotina</taxon>
        <taxon>Agaricomycetes</taxon>
        <taxon>Agaricomycetidae</taxon>
        <taxon>Agaricales</taxon>
        <taxon>Agaricineae</taxon>
        <taxon>Hydnangiaceae</taxon>
        <taxon>Laccaria</taxon>
    </lineage>
</organism>
<name>A0A0C9Y4X9_9AGAR</name>
<dbReference type="HOGENOM" id="CLU_2347034_0_0_1"/>
<accession>A0A0C9Y4X9</accession>
<proteinExistence type="predicted"/>
<protein>
    <submittedName>
        <fullName evidence="2">Uncharacterized protein</fullName>
    </submittedName>
</protein>
<reference evidence="2 3" key="1">
    <citation type="submission" date="2014-04" db="EMBL/GenBank/DDBJ databases">
        <authorList>
            <consortium name="DOE Joint Genome Institute"/>
            <person name="Kuo A."/>
            <person name="Kohler A."/>
            <person name="Nagy L.G."/>
            <person name="Floudas D."/>
            <person name="Copeland A."/>
            <person name="Barry K.W."/>
            <person name="Cichocki N."/>
            <person name="Veneault-Fourrey C."/>
            <person name="LaButti K."/>
            <person name="Lindquist E.A."/>
            <person name="Lipzen A."/>
            <person name="Lundell T."/>
            <person name="Morin E."/>
            <person name="Murat C."/>
            <person name="Sun H."/>
            <person name="Tunlid A."/>
            <person name="Henrissat B."/>
            <person name="Grigoriev I.V."/>
            <person name="Hibbett D.S."/>
            <person name="Martin F."/>
            <person name="Nordberg H.P."/>
            <person name="Cantor M.N."/>
            <person name="Hua S.X."/>
        </authorList>
    </citation>
    <scope>NUCLEOTIDE SEQUENCE [LARGE SCALE GENOMIC DNA]</scope>
    <source>
        <strain evidence="2 3">LaAM-08-1</strain>
    </source>
</reference>
<reference evidence="3" key="2">
    <citation type="submission" date="2015-01" db="EMBL/GenBank/DDBJ databases">
        <title>Evolutionary Origins and Diversification of the Mycorrhizal Mutualists.</title>
        <authorList>
            <consortium name="DOE Joint Genome Institute"/>
            <consortium name="Mycorrhizal Genomics Consortium"/>
            <person name="Kohler A."/>
            <person name="Kuo A."/>
            <person name="Nagy L.G."/>
            <person name="Floudas D."/>
            <person name="Copeland A."/>
            <person name="Barry K.W."/>
            <person name="Cichocki N."/>
            <person name="Veneault-Fourrey C."/>
            <person name="LaButti K."/>
            <person name="Lindquist E.A."/>
            <person name="Lipzen A."/>
            <person name="Lundell T."/>
            <person name="Morin E."/>
            <person name="Murat C."/>
            <person name="Riley R."/>
            <person name="Ohm R."/>
            <person name="Sun H."/>
            <person name="Tunlid A."/>
            <person name="Henrissat B."/>
            <person name="Grigoriev I.V."/>
            <person name="Hibbett D.S."/>
            <person name="Martin F."/>
        </authorList>
    </citation>
    <scope>NUCLEOTIDE SEQUENCE [LARGE SCALE GENOMIC DNA]</scope>
    <source>
        <strain evidence="3">LaAM-08-1</strain>
    </source>
</reference>
<evidence type="ECO:0000313" key="2">
    <source>
        <dbReference type="EMBL" id="KIK05207.1"/>
    </source>
</evidence>
<feature type="region of interest" description="Disordered" evidence="1">
    <location>
        <begin position="69"/>
        <end position="97"/>
    </location>
</feature>
<dbReference type="Proteomes" id="UP000054477">
    <property type="component" value="Unassembled WGS sequence"/>
</dbReference>
<dbReference type="EMBL" id="KN838562">
    <property type="protein sequence ID" value="KIK05207.1"/>
    <property type="molecule type" value="Genomic_DNA"/>
</dbReference>
<gene>
    <name evidence="2" type="ORF">K443DRAFT_4041</name>
</gene>
<evidence type="ECO:0000256" key="1">
    <source>
        <dbReference type="SAM" id="MobiDB-lite"/>
    </source>
</evidence>
<evidence type="ECO:0000313" key="3">
    <source>
        <dbReference type="Proteomes" id="UP000054477"/>
    </source>
</evidence>
<dbReference type="AlphaFoldDB" id="A0A0C9Y4X9"/>
<keyword evidence="3" id="KW-1185">Reference proteome</keyword>